<reference evidence="4" key="2">
    <citation type="submission" date="2013-04" db="EMBL/GenBank/DDBJ databases">
        <title>Bisphenol A degrading Sphingobium sp. strain BiD32.</title>
        <authorList>
            <person name="Nielsen J.L."/>
            <person name="Zhou N.A."/>
            <person name="Kjeldal H."/>
        </authorList>
    </citation>
    <scope>NUCLEOTIDE SEQUENCE [LARGE SCALE GENOMIC DNA]</scope>
    <source>
        <strain evidence="4">BiD32</strain>
    </source>
</reference>
<dbReference type="InterPro" id="IPR047951">
    <property type="entry name" value="Transpos_ISL3"/>
</dbReference>
<dbReference type="PANTHER" id="PTHR33498:SF1">
    <property type="entry name" value="TRANSPOSASE FOR INSERTION SEQUENCE ELEMENT IS1557"/>
    <property type="match status" value="1"/>
</dbReference>
<organism evidence="3 4">
    <name type="scientific">Sphingobium indicum BiD32</name>
    <dbReference type="NCBI Taxonomy" id="1301087"/>
    <lineage>
        <taxon>Bacteria</taxon>
        <taxon>Pseudomonadati</taxon>
        <taxon>Pseudomonadota</taxon>
        <taxon>Alphaproteobacteria</taxon>
        <taxon>Sphingomonadales</taxon>
        <taxon>Sphingomonadaceae</taxon>
        <taxon>Sphingobium</taxon>
    </lineage>
</organism>
<evidence type="ECO:0000313" key="3">
    <source>
        <dbReference type="EMBL" id="CCW20298.1"/>
    </source>
</evidence>
<feature type="domain" description="Transposase IS204/IS1001/IS1096/IS1165 zinc-finger" evidence="2">
    <location>
        <begin position="38"/>
        <end position="81"/>
    </location>
</feature>
<feature type="domain" description="Transposase IS204/IS1001/IS1096/IS1165 DDE" evidence="1">
    <location>
        <begin position="157"/>
        <end position="252"/>
    </location>
</feature>
<accession>N1MYJ3</accession>
<dbReference type="EMBL" id="CAVK010000257">
    <property type="protein sequence ID" value="CCW20298.1"/>
    <property type="molecule type" value="Genomic_DNA"/>
</dbReference>
<evidence type="ECO:0008006" key="5">
    <source>
        <dbReference type="Google" id="ProtNLM"/>
    </source>
</evidence>
<feature type="domain" description="Transposase IS204/IS1001/IS1096/IS1165 DDE" evidence="1">
    <location>
        <begin position="394"/>
        <end position="529"/>
    </location>
</feature>
<gene>
    <name evidence="3" type="ORF">EBBID32_46720</name>
</gene>
<evidence type="ECO:0000313" key="4">
    <source>
        <dbReference type="Proteomes" id="UP000013201"/>
    </source>
</evidence>
<name>N1MYJ3_9SPHN</name>
<keyword evidence="4" id="KW-1185">Reference proteome</keyword>
<dbReference type="Pfam" id="PF01610">
    <property type="entry name" value="DDE_Tnp_ISL3"/>
    <property type="match status" value="2"/>
</dbReference>
<sequence length="533" mass="59268">MVQTSSVSPVPAGLTIVSRDETADGRLHLDVRPVQRSSSCPGCGRHSSGVHSHYQRHLSDLLWHGRIVAMRLTARRFRCRTPDCKVQIFTERLPGVAVSSAQRSDRLAQSQRAIALVAGGEPGSRLAHRLAMPVGGDTLLRMIRTAPVPGFVAPTIVGIDDWAWRRGQRYGTIICDLERNRVLDLLPDRNADSVADWLKRWPGIKVAARDRAGVYAQGARRGAPGAMQVADRWHLLSGLDEALRQAVGRHRSAVSAAAKIMASAQGAQANPAPTSPGLVKLRTDRKAGRRERCEEICQLDKLGHPTSSIAELVGVAQRKVQRWIAAGGEPEHVRPRIHSHLLGPFEEWLEARWRSGHQVGQQLWRELKELGYKGSRNTIARWAAKRRSRDDAQALEPQRQRSAWKAPSRRRCAWYMGQAPDQIDAEHTLFLDHLYAQAPRLREAAELAVQFVTVLGGKDVTTLDKWLEQAADSELGSFAGGITRDIDAVRRAITTRWTTSPVEGQVSRVKAIKRQMYGRANYQLLRQRVLLAA</sequence>
<dbReference type="Pfam" id="PF14690">
    <property type="entry name" value="Zn_ribbon_ISL3"/>
    <property type="match status" value="1"/>
</dbReference>
<dbReference type="Proteomes" id="UP000013201">
    <property type="component" value="Unassembled WGS sequence"/>
</dbReference>
<dbReference type="InterPro" id="IPR029261">
    <property type="entry name" value="Transposase_Znf"/>
</dbReference>
<dbReference type="InterPro" id="IPR002560">
    <property type="entry name" value="Transposase_DDE"/>
</dbReference>
<protein>
    <recommendedName>
        <fullName evidence="5">Transposase</fullName>
    </recommendedName>
</protein>
<dbReference type="RefSeq" id="WP_006967895.1">
    <property type="nucleotide sequence ID" value="NZ_CAVK010000257.1"/>
</dbReference>
<evidence type="ECO:0000259" key="2">
    <source>
        <dbReference type="Pfam" id="PF14690"/>
    </source>
</evidence>
<comment type="caution">
    <text evidence="3">The sequence shown here is derived from an EMBL/GenBank/DDBJ whole genome shotgun (WGS) entry which is preliminary data.</text>
</comment>
<reference evidence="3 4" key="1">
    <citation type="submission" date="2013-03" db="EMBL/GenBank/DDBJ databases">
        <authorList>
            <person name="Le V."/>
        </authorList>
    </citation>
    <scope>NUCLEOTIDE SEQUENCE [LARGE SCALE GENOMIC DNA]</scope>
    <source>
        <strain evidence="3 4">BiD32</strain>
    </source>
</reference>
<proteinExistence type="predicted"/>
<dbReference type="NCBIfam" id="NF033550">
    <property type="entry name" value="transpos_ISL3"/>
    <property type="match status" value="1"/>
</dbReference>
<evidence type="ECO:0000259" key="1">
    <source>
        <dbReference type="Pfam" id="PF01610"/>
    </source>
</evidence>
<dbReference type="PANTHER" id="PTHR33498">
    <property type="entry name" value="TRANSPOSASE FOR INSERTION SEQUENCE ELEMENT IS1557"/>
    <property type="match status" value="1"/>
</dbReference>
<dbReference type="AlphaFoldDB" id="N1MYJ3"/>